<protein>
    <recommendedName>
        <fullName evidence="3">SWIM-type domain-containing protein</fullName>
    </recommendedName>
</protein>
<name>A0A8J3NWF5_9ACTN</name>
<feature type="domain" description="SWIM-type" evidence="3">
    <location>
        <begin position="54"/>
        <end position="92"/>
    </location>
</feature>
<feature type="region of interest" description="Disordered" evidence="2">
    <location>
        <begin position="99"/>
        <end position="180"/>
    </location>
</feature>
<dbReference type="PROSITE" id="PS50966">
    <property type="entry name" value="ZF_SWIM"/>
    <property type="match status" value="1"/>
</dbReference>
<proteinExistence type="predicted"/>
<gene>
    <name evidence="4" type="ORF">Cch02nite_67490</name>
</gene>
<feature type="compositionally biased region" description="Low complexity" evidence="2">
    <location>
        <begin position="136"/>
        <end position="145"/>
    </location>
</feature>
<sequence length="646" mass="65991">MSGLPPVTAPALAETLDALPGRLRKKVDDAVTRAAAWPVSTADGQVTVAVDESTTVTLVLTGGVVRTGADARCSCLLAPNCLHRVAVLALASVHDGVDDVPEPAGLPDPASPGPSDADAGSPTTVGAPVTRKGRRSGSPAGTPAGAAGGEAGAADATAGEAAAGEPGPDGSGPVALSPRQRDAADGLWRAGAAVLAAGTSGSGLVLRTALLRAVHEGRANGLHRAAAAGTRVAAGLQALREAQPQFRLAELTDDLRELLTVSHRLRAGDLPAEQSADLLGVARRGYDPQAGLRLYGLCTVPVVAESGYAGTATYVADRDGRLWTVTDVAPGGADRAARSGDTVVALGEAGLTHRELTRAGMIVSGGTASASGRLGAGKSVRAVRATGEAWTEPPLRALWEQPLDEQVARAFAALAEPVGDRAAGSDLVFLSVRLTGAATGDAVLAETADGAPVLLTVADDHPELPYRDNLRLLGTAPGLELLVVGRPDPGRRATVQALSIGLTPGAGDGLRLPQAWSGHADLGYDRLHRSQLMSGKPVAAVAARPPATGDPALQLLRRHLERVVSGGRAVHALADDQTRRLRRARLDLGAHLLGELAAAARFRPRDPFGRLTGDDAEGFTRAWLAAAVYEQHATSALTHATWLPRG</sequence>
<dbReference type="EMBL" id="BONG01000060">
    <property type="protein sequence ID" value="GIF93305.1"/>
    <property type="molecule type" value="Genomic_DNA"/>
</dbReference>
<evidence type="ECO:0000313" key="5">
    <source>
        <dbReference type="Proteomes" id="UP000619293"/>
    </source>
</evidence>
<reference evidence="4 5" key="1">
    <citation type="submission" date="2021-01" db="EMBL/GenBank/DDBJ databases">
        <title>Whole genome shotgun sequence of Catellatospora chokoriensis NBRC 107358.</title>
        <authorList>
            <person name="Komaki H."/>
            <person name="Tamura T."/>
        </authorList>
    </citation>
    <scope>NUCLEOTIDE SEQUENCE [LARGE SCALE GENOMIC DNA]</scope>
    <source>
        <strain evidence="4 5">NBRC 107358</strain>
    </source>
</reference>
<organism evidence="4 5">
    <name type="scientific">Catellatospora chokoriensis</name>
    <dbReference type="NCBI Taxonomy" id="310353"/>
    <lineage>
        <taxon>Bacteria</taxon>
        <taxon>Bacillati</taxon>
        <taxon>Actinomycetota</taxon>
        <taxon>Actinomycetes</taxon>
        <taxon>Micromonosporales</taxon>
        <taxon>Micromonosporaceae</taxon>
        <taxon>Catellatospora</taxon>
    </lineage>
</organism>
<dbReference type="GO" id="GO:0008270">
    <property type="term" value="F:zinc ion binding"/>
    <property type="evidence" value="ECO:0007669"/>
    <property type="project" value="UniProtKB-KW"/>
</dbReference>
<feature type="compositionally biased region" description="Low complexity" evidence="2">
    <location>
        <begin position="113"/>
        <end position="122"/>
    </location>
</feature>
<evidence type="ECO:0000259" key="3">
    <source>
        <dbReference type="PROSITE" id="PS50966"/>
    </source>
</evidence>
<dbReference type="AlphaFoldDB" id="A0A8J3NWF5"/>
<dbReference type="Proteomes" id="UP000619293">
    <property type="component" value="Unassembled WGS sequence"/>
</dbReference>
<accession>A0A8J3NWF5</accession>
<dbReference type="InterPro" id="IPR007527">
    <property type="entry name" value="Znf_SWIM"/>
</dbReference>
<keyword evidence="1" id="KW-0862">Zinc</keyword>
<evidence type="ECO:0000313" key="4">
    <source>
        <dbReference type="EMBL" id="GIF93305.1"/>
    </source>
</evidence>
<keyword evidence="5" id="KW-1185">Reference proteome</keyword>
<feature type="compositionally biased region" description="Low complexity" evidence="2">
    <location>
        <begin position="152"/>
        <end position="173"/>
    </location>
</feature>
<comment type="caution">
    <text evidence="4">The sequence shown here is derived from an EMBL/GenBank/DDBJ whole genome shotgun (WGS) entry which is preliminary data.</text>
</comment>
<evidence type="ECO:0000256" key="2">
    <source>
        <dbReference type="SAM" id="MobiDB-lite"/>
    </source>
</evidence>
<dbReference type="RefSeq" id="WP_191840491.1">
    <property type="nucleotide sequence ID" value="NZ_BONG01000060.1"/>
</dbReference>
<evidence type="ECO:0000256" key="1">
    <source>
        <dbReference type="PROSITE-ProRule" id="PRU00325"/>
    </source>
</evidence>
<keyword evidence="1" id="KW-0479">Metal-binding</keyword>
<keyword evidence="1" id="KW-0863">Zinc-finger</keyword>